<dbReference type="PRINTS" id="PR00034">
    <property type="entry name" value="HTHCRP"/>
</dbReference>
<accession>A0ABW5QMY3</accession>
<evidence type="ECO:0000313" key="6">
    <source>
        <dbReference type="Proteomes" id="UP001597521"/>
    </source>
</evidence>
<dbReference type="SUPFAM" id="SSF51206">
    <property type="entry name" value="cAMP-binding domain-like"/>
    <property type="match status" value="1"/>
</dbReference>
<name>A0ABW5QMY3_9HYPH</name>
<dbReference type="Gene3D" id="2.60.120.10">
    <property type="entry name" value="Jelly Rolls"/>
    <property type="match status" value="1"/>
</dbReference>
<keyword evidence="6" id="KW-1185">Reference proteome</keyword>
<organism evidence="5 6">
    <name type="scientific">Devosia albogilva</name>
    <dbReference type="NCBI Taxonomy" id="429726"/>
    <lineage>
        <taxon>Bacteria</taxon>
        <taxon>Pseudomonadati</taxon>
        <taxon>Pseudomonadota</taxon>
        <taxon>Alphaproteobacteria</taxon>
        <taxon>Hyphomicrobiales</taxon>
        <taxon>Devosiaceae</taxon>
        <taxon>Devosia</taxon>
    </lineage>
</organism>
<keyword evidence="2" id="KW-0238">DNA-binding</keyword>
<dbReference type="Pfam" id="PF00027">
    <property type="entry name" value="cNMP_binding"/>
    <property type="match status" value="1"/>
</dbReference>
<dbReference type="InterPro" id="IPR000595">
    <property type="entry name" value="cNMP-bd_dom"/>
</dbReference>
<keyword evidence="3" id="KW-0804">Transcription</keyword>
<keyword evidence="1" id="KW-0805">Transcription regulation</keyword>
<dbReference type="InterPro" id="IPR012318">
    <property type="entry name" value="HTH_CRP"/>
</dbReference>
<dbReference type="SMART" id="SM00419">
    <property type="entry name" value="HTH_CRP"/>
    <property type="match status" value="1"/>
</dbReference>
<sequence>MTYPLLVDNVQPPRSVSLSQALGTASPLRRYEQGQTIREIGRSDYVGYVVTGSVKLVKLLPDGHTSIIGLVDAPGFFGSMFGISGDYGVEAATDASVRLFRRDSFEAQLLVDPGLEHLVHVHALRQLESAYARALVLACSGTMQRTAAYLVLQLLAGEADDARSPGEPDICLALTRRDLAAWLGTTVETVSRNLQALGRRGTIEIVDPARFNVLRRADLFQISGYDEDDLTDMVPRRGRPGAALAP</sequence>
<evidence type="ECO:0000313" key="5">
    <source>
        <dbReference type="EMBL" id="MFD2648861.1"/>
    </source>
</evidence>
<evidence type="ECO:0000256" key="1">
    <source>
        <dbReference type="ARBA" id="ARBA00023015"/>
    </source>
</evidence>
<reference evidence="6" key="1">
    <citation type="journal article" date="2019" name="Int. J. Syst. Evol. Microbiol.">
        <title>The Global Catalogue of Microorganisms (GCM) 10K type strain sequencing project: providing services to taxonomists for standard genome sequencing and annotation.</title>
        <authorList>
            <consortium name="The Broad Institute Genomics Platform"/>
            <consortium name="The Broad Institute Genome Sequencing Center for Infectious Disease"/>
            <person name="Wu L."/>
            <person name="Ma J."/>
        </authorList>
    </citation>
    <scope>NUCLEOTIDE SEQUENCE [LARGE SCALE GENOMIC DNA]</scope>
    <source>
        <strain evidence="6">CCM 7427</strain>
    </source>
</reference>
<proteinExistence type="predicted"/>
<evidence type="ECO:0000259" key="4">
    <source>
        <dbReference type="PROSITE" id="PS51063"/>
    </source>
</evidence>
<evidence type="ECO:0000256" key="3">
    <source>
        <dbReference type="ARBA" id="ARBA00023163"/>
    </source>
</evidence>
<dbReference type="EMBL" id="JBHUNP010000001">
    <property type="protein sequence ID" value="MFD2648861.1"/>
    <property type="molecule type" value="Genomic_DNA"/>
</dbReference>
<evidence type="ECO:0000256" key="2">
    <source>
        <dbReference type="ARBA" id="ARBA00023125"/>
    </source>
</evidence>
<gene>
    <name evidence="5" type="ORF">ACFSX5_13810</name>
</gene>
<dbReference type="RefSeq" id="WP_386834193.1">
    <property type="nucleotide sequence ID" value="NZ_JBHUNP010000001.1"/>
</dbReference>
<dbReference type="Pfam" id="PF13545">
    <property type="entry name" value="HTH_Crp_2"/>
    <property type="match status" value="1"/>
</dbReference>
<protein>
    <submittedName>
        <fullName evidence="5">Crp/Fnr family transcriptional regulator</fullName>
    </submittedName>
</protein>
<feature type="domain" description="HTH crp-type" evidence="4">
    <location>
        <begin position="140"/>
        <end position="217"/>
    </location>
</feature>
<dbReference type="SUPFAM" id="SSF46785">
    <property type="entry name" value="Winged helix' DNA-binding domain"/>
    <property type="match status" value="1"/>
</dbReference>
<dbReference type="InterPro" id="IPR036390">
    <property type="entry name" value="WH_DNA-bd_sf"/>
</dbReference>
<dbReference type="PROSITE" id="PS51063">
    <property type="entry name" value="HTH_CRP_2"/>
    <property type="match status" value="1"/>
</dbReference>
<dbReference type="InterPro" id="IPR014710">
    <property type="entry name" value="RmlC-like_jellyroll"/>
</dbReference>
<comment type="caution">
    <text evidence="5">The sequence shown here is derived from an EMBL/GenBank/DDBJ whole genome shotgun (WGS) entry which is preliminary data.</text>
</comment>
<dbReference type="InterPro" id="IPR018490">
    <property type="entry name" value="cNMP-bd_dom_sf"/>
</dbReference>
<dbReference type="CDD" id="cd00038">
    <property type="entry name" value="CAP_ED"/>
    <property type="match status" value="1"/>
</dbReference>
<dbReference type="Proteomes" id="UP001597521">
    <property type="component" value="Unassembled WGS sequence"/>
</dbReference>